<dbReference type="InterPro" id="IPR045397">
    <property type="entry name" value="TumE-like"/>
</dbReference>
<sequence>MSALKVFEDDDEFPTGDRWEALAWDVPESDAFPEGLKYSFQYLGPADESILRYDNANDAHGVGRHHRHYRGEVEGIEYEGLRSHIERFLEEVETIHEREFA</sequence>
<gene>
    <name evidence="1" type="ORF">SAMN05216564_104300</name>
</gene>
<dbReference type="Proteomes" id="UP000199079">
    <property type="component" value="Unassembled WGS sequence"/>
</dbReference>
<evidence type="ECO:0008006" key="3">
    <source>
        <dbReference type="Google" id="ProtNLM"/>
    </source>
</evidence>
<reference evidence="2" key="1">
    <citation type="submission" date="2016-10" db="EMBL/GenBank/DDBJ databases">
        <authorList>
            <person name="Varghese N."/>
            <person name="Submissions S."/>
        </authorList>
    </citation>
    <scope>NUCLEOTIDE SEQUENCE [LARGE SCALE GENOMIC DNA]</scope>
    <source>
        <strain evidence="2">DC30,IBRC 10041,KCTC 4046</strain>
    </source>
</reference>
<protein>
    <recommendedName>
        <fullName evidence="3">Sugar metabolism cluster protein</fullName>
    </recommendedName>
</protein>
<name>A0A1H3IXG0_9EURY</name>
<dbReference type="AlphaFoldDB" id="A0A1H3IXG0"/>
<organism evidence="1 2">
    <name type="scientific">Halopenitus persicus</name>
    <dbReference type="NCBI Taxonomy" id="1048396"/>
    <lineage>
        <taxon>Archaea</taxon>
        <taxon>Methanobacteriati</taxon>
        <taxon>Methanobacteriota</taxon>
        <taxon>Stenosarchaea group</taxon>
        <taxon>Halobacteria</taxon>
        <taxon>Halobacteriales</taxon>
        <taxon>Haloferacaceae</taxon>
        <taxon>Halopenitus</taxon>
    </lineage>
</organism>
<keyword evidence="2" id="KW-1185">Reference proteome</keyword>
<dbReference type="EMBL" id="FNPC01000004">
    <property type="protein sequence ID" value="SDY32410.1"/>
    <property type="molecule type" value="Genomic_DNA"/>
</dbReference>
<evidence type="ECO:0000313" key="2">
    <source>
        <dbReference type="Proteomes" id="UP000199079"/>
    </source>
</evidence>
<dbReference type="OrthoDB" id="294990at2157"/>
<proteinExistence type="predicted"/>
<dbReference type="Pfam" id="PF20126">
    <property type="entry name" value="TumE"/>
    <property type="match status" value="1"/>
</dbReference>
<accession>A0A1H3IXG0</accession>
<evidence type="ECO:0000313" key="1">
    <source>
        <dbReference type="EMBL" id="SDY32410.1"/>
    </source>
</evidence>